<reference evidence="1" key="1">
    <citation type="submission" date="2018-05" db="EMBL/GenBank/DDBJ databases">
        <authorList>
            <person name="Lanie J.A."/>
            <person name="Ng W.-L."/>
            <person name="Kazmierczak K.M."/>
            <person name="Andrzejewski T.M."/>
            <person name="Davidsen T.M."/>
            <person name="Wayne K.J."/>
            <person name="Tettelin H."/>
            <person name="Glass J.I."/>
            <person name="Rusch D."/>
            <person name="Podicherti R."/>
            <person name="Tsui H.-C.T."/>
            <person name="Winkler M.E."/>
        </authorList>
    </citation>
    <scope>NUCLEOTIDE SEQUENCE</scope>
</reference>
<evidence type="ECO:0000313" key="1">
    <source>
        <dbReference type="EMBL" id="SVB06151.1"/>
    </source>
</evidence>
<feature type="non-terminal residue" evidence="1">
    <location>
        <position position="23"/>
    </location>
</feature>
<name>A0A382AXW0_9ZZZZ</name>
<accession>A0A382AXW0</accession>
<proteinExistence type="predicted"/>
<protein>
    <submittedName>
        <fullName evidence="1">Uncharacterized protein</fullName>
    </submittedName>
</protein>
<dbReference type="AlphaFoldDB" id="A0A382AXW0"/>
<sequence length="23" mass="2481">MPELYAGNGGVSRVAVIRPQPLR</sequence>
<gene>
    <name evidence="1" type="ORF">METZ01_LOCUS159005</name>
</gene>
<dbReference type="EMBL" id="UINC01027240">
    <property type="protein sequence ID" value="SVB06151.1"/>
    <property type="molecule type" value="Genomic_DNA"/>
</dbReference>
<organism evidence="1">
    <name type="scientific">marine metagenome</name>
    <dbReference type="NCBI Taxonomy" id="408172"/>
    <lineage>
        <taxon>unclassified sequences</taxon>
        <taxon>metagenomes</taxon>
        <taxon>ecological metagenomes</taxon>
    </lineage>
</organism>